<gene>
    <name evidence="2" type="ORF">SAMN06265379_103382</name>
</gene>
<proteinExistence type="predicted"/>
<reference evidence="2 3" key="1">
    <citation type="submission" date="2017-05" db="EMBL/GenBank/DDBJ databases">
        <authorList>
            <person name="Varghese N."/>
            <person name="Submissions S."/>
        </authorList>
    </citation>
    <scope>NUCLEOTIDE SEQUENCE [LARGE SCALE GENOMIC DNA]</scope>
    <source>
        <strain evidence="2 3">DSM 27040</strain>
    </source>
</reference>
<evidence type="ECO:0000313" key="3">
    <source>
        <dbReference type="Proteomes" id="UP000319040"/>
    </source>
</evidence>
<evidence type="ECO:0000256" key="1">
    <source>
        <dbReference type="SAM" id="Phobius"/>
    </source>
</evidence>
<keyword evidence="1" id="KW-1133">Transmembrane helix</keyword>
<keyword evidence="1" id="KW-0812">Transmembrane</keyword>
<feature type="transmembrane region" description="Helical" evidence="1">
    <location>
        <begin position="7"/>
        <end position="28"/>
    </location>
</feature>
<evidence type="ECO:0000313" key="2">
    <source>
        <dbReference type="EMBL" id="SMO61534.1"/>
    </source>
</evidence>
<keyword evidence="1" id="KW-0472">Membrane</keyword>
<sequence>MKYLHEILWYMSWPLLIVISHYTVKWAIRKFEKENKDIIETETESTNS</sequence>
<organism evidence="2 3">
    <name type="scientific">Saccharicrinis carchari</name>
    <dbReference type="NCBI Taxonomy" id="1168039"/>
    <lineage>
        <taxon>Bacteria</taxon>
        <taxon>Pseudomonadati</taxon>
        <taxon>Bacteroidota</taxon>
        <taxon>Bacteroidia</taxon>
        <taxon>Marinilabiliales</taxon>
        <taxon>Marinilabiliaceae</taxon>
        <taxon>Saccharicrinis</taxon>
    </lineage>
</organism>
<dbReference type="EMBL" id="FXTB01000003">
    <property type="protein sequence ID" value="SMO61534.1"/>
    <property type="molecule type" value="Genomic_DNA"/>
</dbReference>
<keyword evidence="3" id="KW-1185">Reference proteome</keyword>
<protein>
    <submittedName>
        <fullName evidence="2">Uncharacterized protein</fullName>
    </submittedName>
</protein>
<dbReference type="Proteomes" id="UP000319040">
    <property type="component" value="Unassembled WGS sequence"/>
</dbReference>
<name>A0A521CPZ0_SACCC</name>
<accession>A0A521CPZ0</accession>
<dbReference type="AlphaFoldDB" id="A0A521CPZ0"/>